<feature type="chain" id="PRO_5040181148" evidence="2">
    <location>
        <begin position="21"/>
        <end position="282"/>
    </location>
</feature>
<reference evidence="3" key="1">
    <citation type="submission" date="2021-06" db="EMBL/GenBank/DDBJ databases">
        <authorList>
            <person name="Kallberg Y."/>
            <person name="Tangrot J."/>
            <person name="Rosling A."/>
        </authorList>
    </citation>
    <scope>NUCLEOTIDE SEQUENCE</scope>
    <source>
        <strain evidence="3">BR232B</strain>
    </source>
</reference>
<accession>A0A9N9CMK3</accession>
<organism evidence="3 4">
    <name type="scientific">Paraglomus brasilianum</name>
    <dbReference type="NCBI Taxonomy" id="144538"/>
    <lineage>
        <taxon>Eukaryota</taxon>
        <taxon>Fungi</taxon>
        <taxon>Fungi incertae sedis</taxon>
        <taxon>Mucoromycota</taxon>
        <taxon>Glomeromycotina</taxon>
        <taxon>Glomeromycetes</taxon>
        <taxon>Paraglomerales</taxon>
        <taxon>Paraglomeraceae</taxon>
        <taxon>Paraglomus</taxon>
    </lineage>
</organism>
<name>A0A9N9CMK3_9GLOM</name>
<keyword evidence="4" id="KW-1185">Reference proteome</keyword>
<dbReference type="Pfam" id="PF04185">
    <property type="entry name" value="Phosphoesterase"/>
    <property type="match status" value="1"/>
</dbReference>
<dbReference type="Proteomes" id="UP000789739">
    <property type="component" value="Unassembled WGS sequence"/>
</dbReference>
<dbReference type="InterPro" id="IPR007312">
    <property type="entry name" value="Phosphoesterase"/>
</dbReference>
<keyword evidence="2" id="KW-0732">Signal</keyword>
<proteinExistence type="predicted"/>
<dbReference type="InterPro" id="IPR017850">
    <property type="entry name" value="Alkaline_phosphatase_core_sf"/>
</dbReference>
<feature type="signal peptide" evidence="2">
    <location>
        <begin position="1"/>
        <end position="20"/>
    </location>
</feature>
<evidence type="ECO:0000256" key="1">
    <source>
        <dbReference type="ARBA" id="ARBA00022801"/>
    </source>
</evidence>
<evidence type="ECO:0000313" key="4">
    <source>
        <dbReference type="Proteomes" id="UP000789739"/>
    </source>
</evidence>
<protein>
    <submittedName>
        <fullName evidence="3">9997_t:CDS:1</fullName>
    </submittedName>
</protein>
<gene>
    <name evidence="3" type="ORF">PBRASI_LOCUS7822</name>
</gene>
<dbReference type="EMBL" id="CAJVPI010001273">
    <property type="protein sequence ID" value="CAG8604383.1"/>
    <property type="molecule type" value="Genomic_DNA"/>
</dbReference>
<dbReference type="Gene3D" id="3.40.720.10">
    <property type="entry name" value="Alkaline Phosphatase, subunit A"/>
    <property type="match status" value="1"/>
</dbReference>
<dbReference type="GO" id="GO:0009395">
    <property type="term" value="P:phospholipid catabolic process"/>
    <property type="evidence" value="ECO:0007669"/>
    <property type="project" value="TreeGrafter"/>
</dbReference>
<dbReference type="GO" id="GO:0016788">
    <property type="term" value="F:hydrolase activity, acting on ester bonds"/>
    <property type="evidence" value="ECO:0007669"/>
    <property type="project" value="InterPro"/>
</dbReference>
<evidence type="ECO:0000313" key="3">
    <source>
        <dbReference type="EMBL" id="CAG8604383.1"/>
    </source>
</evidence>
<comment type="caution">
    <text evidence="3">The sequence shown here is derived from an EMBL/GenBank/DDBJ whole genome shotgun (WGS) entry which is preliminary data.</text>
</comment>
<dbReference type="AlphaFoldDB" id="A0A9N9CMK3"/>
<evidence type="ECO:0000256" key="2">
    <source>
        <dbReference type="SAM" id="SignalP"/>
    </source>
</evidence>
<dbReference type="PANTHER" id="PTHR31956">
    <property type="entry name" value="NON-SPECIFIC PHOSPHOLIPASE C4-RELATED"/>
    <property type="match status" value="1"/>
</dbReference>
<dbReference type="OrthoDB" id="5135119at2759"/>
<keyword evidence="1" id="KW-0378">Hydrolase</keyword>
<sequence length="282" mass="31427">MAKLSAFATVFLAIISTATAIVPGTFFDRFFMIIFENTNFDAAQQNAYLKSLTSRNNSVFLSHYSGIAHPSQPNYIATLYGSNGDIFDDGVHDVNGNNLVDLLEAKGISWKGYMQDYPGNCFTDAKSGRYVRKHNPFISMADISSNPARCAKIVNADEIDADLAADGLPQFSYYVPNLDNDGHDTSLDFAMKWFQPWFEERLKNPNFTNGTLFLITFDEDETVTNHIFASLLGSPVTSGAHEDTTSYSHYSISKTLIDNWKLDNLGRNDVNATAFTQFLQHS</sequence>
<dbReference type="PANTHER" id="PTHR31956:SF8">
    <property type="entry name" value="ACID PHOSPHATASE PHOA (AFU_ORTHOLOGUE AFUA_1G03570)"/>
    <property type="match status" value="1"/>
</dbReference>